<protein>
    <submittedName>
        <fullName evidence="1">Uncharacterized protein</fullName>
    </submittedName>
</protein>
<proteinExistence type="predicted"/>
<gene>
    <name evidence="1" type="ORF">K444DRAFT_618517</name>
</gene>
<organism evidence="1 2">
    <name type="scientific">Hyaloscypha bicolor E</name>
    <dbReference type="NCBI Taxonomy" id="1095630"/>
    <lineage>
        <taxon>Eukaryota</taxon>
        <taxon>Fungi</taxon>
        <taxon>Dikarya</taxon>
        <taxon>Ascomycota</taxon>
        <taxon>Pezizomycotina</taxon>
        <taxon>Leotiomycetes</taxon>
        <taxon>Helotiales</taxon>
        <taxon>Hyaloscyphaceae</taxon>
        <taxon>Hyaloscypha</taxon>
        <taxon>Hyaloscypha bicolor</taxon>
    </lineage>
</organism>
<sequence>MSPCPSGTSVQGQKVWMDYHRFPQLRKGGQKRKIGPPGRFYNLTDGFAIDSWKLLRNQPSLRLQQSSAFSEVSGASLLSVASMPAQQIIEGRYVDRRKLLLLLQKRFPARNYAVRLQLNCWILTVPQSLTEEDINHCCIE</sequence>
<dbReference type="OrthoDB" id="3783539at2759"/>
<accession>A0A2J6STD9</accession>
<dbReference type="Proteomes" id="UP000235371">
    <property type="component" value="Unassembled WGS sequence"/>
</dbReference>
<dbReference type="EMBL" id="KZ613866">
    <property type="protein sequence ID" value="PMD54056.1"/>
    <property type="molecule type" value="Genomic_DNA"/>
</dbReference>
<reference evidence="1 2" key="1">
    <citation type="submission" date="2016-04" db="EMBL/GenBank/DDBJ databases">
        <title>A degradative enzymes factory behind the ericoid mycorrhizal symbiosis.</title>
        <authorList>
            <consortium name="DOE Joint Genome Institute"/>
            <person name="Martino E."/>
            <person name="Morin E."/>
            <person name="Grelet G."/>
            <person name="Kuo A."/>
            <person name="Kohler A."/>
            <person name="Daghino S."/>
            <person name="Barry K."/>
            <person name="Choi C."/>
            <person name="Cichocki N."/>
            <person name="Clum A."/>
            <person name="Copeland A."/>
            <person name="Hainaut M."/>
            <person name="Haridas S."/>
            <person name="Labutti K."/>
            <person name="Lindquist E."/>
            <person name="Lipzen A."/>
            <person name="Khouja H.-R."/>
            <person name="Murat C."/>
            <person name="Ohm R."/>
            <person name="Olson A."/>
            <person name="Spatafora J."/>
            <person name="Veneault-Fourrey C."/>
            <person name="Henrissat B."/>
            <person name="Grigoriev I."/>
            <person name="Martin F."/>
            <person name="Perotto S."/>
        </authorList>
    </citation>
    <scope>NUCLEOTIDE SEQUENCE [LARGE SCALE GENOMIC DNA]</scope>
    <source>
        <strain evidence="1 2">E</strain>
    </source>
</reference>
<evidence type="ECO:0000313" key="2">
    <source>
        <dbReference type="Proteomes" id="UP000235371"/>
    </source>
</evidence>
<keyword evidence="2" id="KW-1185">Reference proteome</keyword>
<dbReference type="GeneID" id="36589413"/>
<dbReference type="AlphaFoldDB" id="A0A2J6STD9"/>
<dbReference type="RefSeq" id="XP_024730960.1">
    <property type="nucleotide sequence ID" value="XM_024881336.1"/>
</dbReference>
<evidence type="ECO:0000313" key="1">
    <source>
        <dbReference type="EMBL" id="PMD54056.1"/>
    </source>
</evidence>
<dbReference type="InParanoid" id="A0A2J6STD9"/>
<name>A0A2J6STD9_9HELO</name>